<keyword evidence="2" id="KW-0378">Hydrolase</keyword>
<feature type="domain" description="Glycoside hydrolase family 19 catalytic" evidence="1">
    <location>
        <begin position="118"/>
        <end position="170"/>
    </location>
</feature>
<evidence type="ECO:0000259" key="1">
    <source>
        <dbReference type="Pfam" id="PF00182"/>
    </source>
</evidence>
<proteinExistence type="predicted"/>
<dbReference type="RefSeq" id="WP_326287495.1">
    <property type="nucleotide sequence ID" value="NZ_JAYMCU010000101.1"/>
</dbReference>
<dbReference type="PANTHER" id="PTHR34408:SF1">
    <property type="entry name" value="GLYCOSYL HYDROLASE FAMILY 19 DOMAIN-CONTAINING PROTEIN HI_1415"/>
    <property type="match status" value="1"/>
</dbReference>
<dbReference type="InterPro" id="IPR023346">
    <property type="entry name" value="Lysozyme-like_dom_sf"/>
</dbReference>
<dbReference type="GO" id="GO:0016787">
    <property type="term" value="F:hydrolase activity"/>
    <property type="evidence" value="ECO:0007669"/>
    <property type="project" value="UniProtKB-KW"/>
</dbReference>
<dbReference type="InterPro" id="IPR052354">
    <property type="entry name" value="Cell_Wall_Dynamics_Protein"/>
</dbReference>
<evidence type="ECO:0000313" key="3">
    <source>
        <dbReference type="Proteomes" id="UP001357437"/>
    </source>
</evidence>
<keyword evidence="3" id="KW-1185">Reference proteome</keyword>
<organism evidence="2 3">
    <name type="scientific">Leclercia adecarboxylata</name>
    <dbReference type="NCBI Taxonomy" id="83655"/>
    <lineage>
        <taxon>Bacteria</taxon>
        <taxon>Pseudomonadati</taxon>
        <taxon>Pseudomonadota</taxon>
        <taxon>Gammaproteobacteria</taxon>
        <taxon>Enterobacterales</taxon>
        <taxon>Enterobacteriaceae</taxon>
        <taxon>Leclercia</taxon>
    </lineage>
</organism>
<accession>A0ABU6IC75</accession>
<dbReference type="SUPFAM" id="SSF53955">
    <property type="entry name" value="Lysozyme-like"/>
    <property type="match status" value="1"/>
</dbReference>
<dbReference type="Pfam" id="PF00182">
    <property type="entry name" value="Glyco_hydro_19"/>
    <property type="match status" value="1"/>
</dbReference>
<comment type="caution">
    <text evidence="2">The sequence shown here is derived from an EMBL/GenBank/DDBJ whole genome shotgun (WGS) entry which is preliminary data.</text>
</comment>
<sequence>MNQTQFQKAAGISTGLAARWYPHIDAAMKEFGITAPLDQSMFIAQIGHESDGFTRLVENLNYAADSLVSVFGKHRITAQQAAALGRTATQPANQKAIANLVYGGEWGKKNLGNQVAGDGWKYRGRGLKQITGLSNYRNCGQALKLDLVTHPELLEQDVYAARSAAWFYMSHGCLLYSGDVERVTLIINGGRNGLDKRRTLFNLAKSVLV</sequence>
<dbReference type="PANTHER" id="PTHR34408">
    <property type="entry name" value="FAMILY PROTEIN, PUTATIVE-RELATED"/>
    <property type="match status" value="1"/>
</dbReference>
<gene>
    <name evidence="2" type="ORF">VOF76_23790</name>
</gene>
<dbReference type="Gene3D" id="1.10.530.10">
    <property type="match status" value="1"/>
</dbReference>
<dbReference type="InterPro" id="IPR000726">
    <property type="entry name" value="Glyco_hydro_19_cat"/>
</dbReference>
<name>A0ABU6IC75_9ENTR</name>
<evidence type="ECO:0000313" key="2">
    <source>
        <dbReference type="EMBL" id="MEC3939157.1"/>
    </source>
</evidence>
<dbReference type="Proteomes" id="UP001357437">
    <property type="component" value="Unassembled WGS sequence"/>
</dbReference>
<protein>
    <submittedName>
        <fullName evidence="2">Glycoside hydrolase family 19 protein</fullName>
    </submittedName>
</protein>
<dbReference type="EMBL" id="JAYMCU010000101">
    <property type="protein sequence ID" value="MEC3939157.1"/>
    <property type="molecule type" value="Genomic_DNA"/>
</dbReference>
<reference evidence="2 3" key="1">
    <citation type="submission" date="2024-01" db="EMBL/GenBank/DDBJ databases">
        <title>Comparative Genomics of Leclercia adecarboxylata Strains Isolated from Several Sources.</title>
        <authorList>
            <person name="Yescas-Zazueta V."/>
            <person name="Balbuena-Alonso M.G."/>
            <person name="Valencia D."/>
            <person name="Mendez-Pfeiffer P.A."/>
            <person name="Ballesteros-Monrreal M.G."/>
            <person name="Rocha-Gracia R.D.C."/>
            <person name="Barrios-Villa E."/>
        </authorList>
    </citation>
    <scope>NUCLEOTIDE SEQUENCE [LARGE SCALE GENOMIC DNA]</scope>
    <source>
        <strain evidence="2 3">33MEM</strain>
    </source>
</reference>